<comment type="caution">
    <text evidence="9">The sequence shown here is derived from an EMBL/GenBank/DDBJ whole genome shotgun (WGS) entry which is preliminary data.</text>
</comment>
<dbReference type="GO" id="GO:0006950">
    <property type="term" value="P:response to stress"/>
    <property type="evidence" value="ECO:0007669"/>
    <property type="project" value="UniProtKB-ARBA"/>
</dbReference>
<dbReference type="GO" id="GO:0003677">
    <property type="term" value="F:DNA binding"/>
    <property type="evidence" value="ECO:0007669"/>
    <property type="project" value="UniProtKB-KW"/>
</dbReference>
<dbReference type="STRING" id="1202450.B586_16800"/>
<dbReference type="Proteomes" id="UP000036334">
    <property type="component" value="Unassembled WGS sequence"/>
</dbReference>
<name>A0A0I9VKB7_9MYCO</name>
<dbReference type="SUPFAM" id="SSF88659">
    <property type="entry name" value="Sigma3 and sigma4 domains of RNA polymerase sigma factors"/>
    <property type="match status" value="1"/>
</dbReference>
<organism evidence="9 10">
    <name type="scientific">Mycobacterium haemophilum</name>
    <dbReference type="NCBI Taxonomy" id="29311"/>
    <lineage>
        <taxon>Bacteria</taxon>
        <taxon>Bacillati</taxon>
        <taxon>Actinomycetota</taxon>
        <taxon>Actinomycetes</taxon>
        <taxon>Mycobacteriales</taxon>
        <taxon>Mycobacteriaceae</taxon>
        <taxon>Mycobacterium</taxon>
    </lineage>
</organism>
<keyword evidence="10" id="KW-1185">Reference proteome</keyword>
<dbReference type="GO" id="GO:0016987">
    <property type="term" value="F:sigma factor activity"/>
    <property type="evidence" value="ECO:0007669"/>
    <property type="project" value="UniProtKB-KW"/>
</dbReference>
<accession>A0A0I9VKB7</accession>
<dbReference type="Gene3D" id="1.10.1740.10">
    <property type="match status" value="1"/>
</dbReference>
<dbReference type="Gene3D" id="1.10.10.10">
    <property type="entry name" value="Winged helix-like DNA-binding domain superfamily/Winged helix DNA-binding domain"/>
    <property type="match status" value="1"/>
</dbReference>
<evidence type="ECO:0000256" key="5">
    <source>
        <dbReference type="ARBA" id="ARBA00023163"/>
    </source>
</evidence>
<evidence type="ECO:0000259" key="8">
    <source>
        <dbReference type="Pfam" id="PF08281"/>
    </source>
</evidence>
<dbReference type="GO" id="GO:0006352">
    <property type="term" value="P:DNA-templated transcription initiation"/>
    <property type="evidence" value="ECO:0007669"/>
    <property type="project" value="InterPro"/>
</dbReference>
<dbReference type="AlphaFoldDB" id="A0A0I9VKB7"/>
<keyword evidence="2 6" id="KW-0805">Transcription regulation</keyword>
<dbReference type="CDD" id="cd06171">
    <property type="entry name" value="Sigma70_r4"/>
    <property type="match status" value="1"/>
</dbReference>
<dbReference type="NCBIfam" id="TIGR02937">
    <property type="entry name" value="sigma70-ECF"/>
    <property type="match status" value="1"/>
</dbReference>
<dbReference type="PANTHER" id="PTHR43133">
    <property type="entry name" value="RNA POLYMERASE ECF-TYPE SIGMA FACTO"/>
    <property type="match status" value="1"/>
</dbReference>
<evidence type="ECO:0000259" key="7">
    <source>
        <dbReference type="Pfam" id="PF04542"/>
    </source>
</evidence>
<gene>
    <name evidence="9" type="ORF">ABH38_01370</name>
</gene>
<dbReference type="SUPFAM" id="SSF88946">
    <property type="entry name" value="Sigma2 domain of RNA polymerase sigma factors"/>
    <property type="match status" value="1"/>
</dbReference>
<dbReference type="InterPro" id="IPR007627">
    <property type="entry name" value="RNA_pol_sigma70_r2"/>
</dbReference>
<keyword evidence="4 6" id="KW-0238">DNA-binding</keyword>
<evidence type="ECO:0000256" key="1">
    <source>
        <dbReference type="ARBA" id="ARBA00010641"/>
    </source>
</evidence>
<reference evidence="9 10" key="1">
    <citation type="submission" date="2015-05" db="EMBL/GenBank/DDBJ databases">
        <title>Genome sequence of Mycobacterium haemophilum.</title>
        <authorList>
            <person name="Greninger A.L."/>
            <person name="Cunningham G."/>
            <person name="Miller S."/>
        </authorList>
    </citation>
    <scope>NUCLEOTIDE SEQUENCE [LARGE SCALE GENOMIC DNA]</scope>
    <source>
        <strain evidence="10">UC1</strain>
    </source>
</reference>
<evidence type="ECO:0000313" key="10">
    <source>
        <dbReference type="Proteomes" id="UP000036334"/>
    </source>
</evidence>
<dbReference type="Pfam" id="PF04542">
    <property type="entry name" value="Sigma70_r2"/>
    <property type="match status" value="1"/>
</dbReference>
<evidence type="ECO:0000256" key="2">
    <source>
        <dbReference type="ARBA" id="ARBA00023015"/>
    </source>
</evidence>
<feature type="domain" description="RNA polymerase sigma-70 region 2" evidence="7">
    <location>
        <begin position="32"/>
        <end position="92"/>
    </location>
</feature>
<dbReference type="PATRIC" id="fig|29311.18.peg.298"/>
<dbReference type="PROSITE" id="PS01063">
    <property type="entry name" value="SIGMA70_ECF"/>
    <property type="match status" value="1"/>
</dbReference>
<dbReference type="Pfam" id="PF08281">
    <property type="entry name" value="Sigma70_r4_2"/>
    <property type="match status" value="1"/>
</dbReference>
<dbReference type="InterPro" id="IPR039425">
    <property type="entry name" value="RNA_pol_sigma-70-like"/>
</dbReference>
<feature type="domain" description="RNA polymerase sigma factor 70 region 4 type 2" evidence="8">
    <location>
        <begin position="133"/>
        <end position="184"/>
    </location>
</feature>
<evidence type="ECO:0000256" key="6">
    <source>
        <dbReference type="RuleBase" id="RU000716"/>
    </source>
</evidence>
<evidence type="ECO:0000256" key="3">
    <source>
        <dbReference type="ARBA" id="ARBA00023082"/>
    </source>
</evidence>
<evidence type="ECO:0000313" key="9">
    <source>
        <dbReference type="EMBL" id="KLO39267.1"/>
    </source>
</evidence>
<keyword evidence="3 6" id="KW-0731">Sigma factor</keyword>
<protein>
    <recommendedName>
        <fullName evidence="6">RNA polymerase sigma factor</fullName>
    </recommendedName>
</protein>
<dbReference type="InterPro" id="IPR013249">
    <property type="entry name" value="RNA_pol_sigma70_r4_t2"/>
</dbReference>
<dbReference type="InterPro" id="IPR014284">
    <property type="entry name" value="RNA_pol_sigma-70_dom"/>
</dbReference>
<comment type="similarity">
    <text evidence="1 6">Belongs to the sigma-70 factor family. ECF subfamily.</text>
</comment>
<evidence type="ECO:0000256" key="4">
    <source>
        <dbReference type="ARBA" id="ARBA00023125"/>
    </source>
</evidence>
<proteinExistence type="inferred from homology"/>
<keyword evidence="5 6" id="KW-0804">Transcription</keyword>
<dbReference type="InterPro" id="IPR013325">
    <property type="entry name" value="RNA_pol_sigma_r2"/>
</dbReference>
<sequence length="221" mass="24867">MKDASFANRAFSGVDADARRRFQREAIPLLEPLYRQALRMTHSHCDAEDLLQETMASAYAAFGSLRPASSIRAWLYRILANAYIDSYRKKQRQPMRYLTDDITDQQLAAAAQHSTTELPSTEEQALKALPDNDIMTAMLALPEQFRIVVYYADIEGLCSKEIAKITDIPDGTVRSRLHRGRRQLRALLADLATARGYIRTIEIAAYNRPSTSGAQCLRKGA</sequence>
<dbReference type="PANTHER" id="PTHR43133:SF59">
    <property type="entry name" value="ECF RNA POLYMERASE SIGMA FACTOR SIGR"/>
    <property type="match status" value="1"/>
</dbReference>
<dbReference type="InterPro" id="IPR000838">
    <property type="entry name" value="RNA_pol_sigma70_ECF_CS"/>
</dbReference>
<dbReference type="InterPro" id="IPR036388">
    <property type="entry name" value="WH-like_DNA-bd_sf"/>
</dbReference>
<dbReference type="EMBL" id="LDPR01000001">
    <property type="protein sequence ID" value="KLO39267.1"/>
    <property type="molecule type" value="Genomic_DNA"/>
</dbReference>
<dbReference type="InterPro" id="IPR013324">
    <property type="entry name" value="RNA_pol_sigma_r3/r4-like"/>
</dbReference>